<reference evidence="3" key="1">
    <citation type="submission" date="2017-10" db="EMBL/GenBank/DDBJ databases">
        <title>Rapid genome shrinkage in a self-fertile nematode reveals novel sperm competition proteins.</title>
        <authorList>
            <person name="Yin D."/>
            <person name="Schwarz E.M."/>
            <person name="Thomas C.G."/>
            <person name="Felde R.L."/>
            <person name="Korf I.F."/>
            <person name="Cutter A.D."/>
            <person name="Schartner C.M."/>
            <person name="Ralston E.J."/>
            <person name="Meyer B.J."/>
            <person name="Haag E.S."/>
        </authorList>
    </citation>
    <scope>NUCLEOTIDE SEQUENCE [LARGE SCALE GENOMIC DNA]</scope>
    <source>
        <strain evidence="3">JU1422</strain>
    </source>
</reference>
<name>A0A2G5VWA8_9PELO</name>
<feature type="compositionally biased region" description="Polar residues" evidence="1">
    <location>
        <begin position="60"/>
        <end position="70"/>
    </location>
</feature>
<evidence type="ECO:0000313" key="3">
    <source>
        <dbReference type="Proteomes" id="UP000230233"/>
    </source>
</evidence>
<keyword evidence="3" id="KW-1185">Reference proteome</keyword>
<feature type="region of interest" description="Disordered" evidence="1">
    <location>
        <begin position="1"/>
        <end position="70"/>
    </location>
</feature>
<proteinExistence type="predicted"/>
<evidence type="ECO:0000313" key="2">
    <source>
        <dbReference type="EMBL" id="PIC55836.1"/>
    </source>
</evidence>
<comment type="caution">
    <text evidence="2">The sequence shown here is derived from an EMBL/GenBank/DDBJ whole genome shotgun (WGS) entry which is preliminary data.</text>
</comment>
<feature type="compositionally biased region" description="Polar residues" evidence="1">
    <location>
        <begin position="196"/>
        <end position="213"/>
    </location>
</feature>
<feature type="region of interest" description="Disordered" evidence="1">
    <location>
        <begin position="156"/>
        <end position="213"/>
    </location>
</feature>
<evidence type="ECO:0000256" key="1">
    <source>
        <dbReference type="SAM" id="MobiDB-lite"/>
    </source>
</evidence>
<gene>
    <name evidence="2" type="primary">Cnig_chr_I.g945</name>
    <name evidence="2" type="ORF">B9Z55_000945</name>
</gene>
<accession>A0A2G5VWA8</accession>
<protein>
    <submittedName>
        <fullName evidence="2">Uncharacterized protein</fullName>
    </submittedName>
</protein>
<dbReference type="EMBL" id="PDUG01000001">
    <property type="protein sequence ID" value="PIC55836.1"/>
    <property type="molecule type" value="Genomic_DNA"/>
</dbReference>
<feature type="compositionally biased region" description="Polar residues" evidence="1">
    <location>
        <begin position="8"/>
        <end position="32"/>
    </location>
</feature>
<dbReference type="Proteomes" id="UP000230233">
    <property type="component" value="Chromosome I"/>
</dbReference>
<sequence length="213" mass="24493">MLPLSGELTRNQADQETTQYRGRILSNDNTNGVDPMPRSTGELLEETSVEPQYPRPESMVTPSTEQNKPKITTRKVTIAPSKEVVKDDHAGHKCYEAYKSKMASEKPILFRRDSLKRMRDTRVTRPTVQDININPPGAKSLRRQVKISDDVRFMPTWKKFNGEPSSSESKKHRRLWRTRDTNSLKSPIPSQYDLPINNQRVRSQKELGSQRST</sequence>
<dbReference type="AlphaFoldDB" id="A0A2G5VWA8"/>
<organism evidence="2 3">
    <name type="scientific">Caenorhabditis nigoni</name>
    <dbReference type="NCBI Taxonomy" id="1611254"/>
    <lineage>
        <taxon>Eukaryota</taxon>
        <taxon>Metazoa</taxon>
        <taxon>Ecdysozoa</taxon>
        <taxon>Nematoda</taxon>
        <taxon>Chromadorea</taxon>
        <taxon>Rhabditida</taxon>
        <taxon>Rhabditina</taxon>
        <taxon>Rhabditomorpha</taxon>
        <taxon>Rhabditoidea</taxon>
        <taxon>Rhabditidae</taxon>
        <taxon>Peloderinae</taxon>
        <taxon>Caenorhabditis</taxon>
    </lineage>
</organism>